<dbReference type="GO" id="GO:0071897">
    <property type="term" value="P:DNA biosynthetic process"/>
    <property type="evidence" value="ECO:0007669"/>
    <property type="project" value="UniProtKB-ARBA"/>
</dbReference>
<proteinExistence type="predicted"/>
<accession>A0A0K2T2Q8</accession>
<evidence type="ECO:0000313" key="1">
    <source>
        <dbReference type="EMBL" id="CDW20328.1"/>
    </source>
</evidence>
<dbReference type="Gene3D" id="3.30.70.270">
    <property type="match status" value="1"/>
</dbReference>
<reference evidence="1" key="1">
    <citation type="submission" date="2014-05" db="EMBL/GenBank/DDBJ databases">
        <authorList>
            <person name="Chronopoulou M."/>
        </authorList>
    </citation>
    <scope>NUCLEOTIDE SEQUENCE</scope>
    <source>
        <tissue evidence="1">Whole organism</tissue>
    </source>
</reference>
<dbReference type="OrthoDB" id="6342757at2759"/>
<name>A0A0K2T2Q8_LEPSM</name>
<dbReference type="InterPro" id="IPR043128">
    <property type="entry name" value="Rev_trsase/Diguanyl_cyclase"/>
</dbReference>
<dbReference type="Gene3D" id="3.10.10.10">
    <property type="entry name" value="HIV Type 1 Reverse Transcriptase, subunit A, domain 1"/>
    <property type="match status" value="1"/>
</dbReference>
<dbReference type="EMBL" id="HACA01002967">
    <property type="protein sequence ID" value="CDW20328.1"/>
    <property type="molecule type" value="Transcribed_RNA"/>
</dbReference>
<sequence>MAGPPMKIVFIQNAEDYIPLKITTAKQFHLHEEDQSEEVLTKIQNLGIIEPEPSVTKWCSPSMMVPKSNGRGIRLVTDFRSLNPYVSHPIHTFPSVKDIVQSVPNESKVFCTLDCKIGYFQIENRMAEESRALITLNKARGKFRYCRAPMGLCSSNDKICPRTDAVLCGIKNVMNIVNDILISGGNEDEVLQKVEEVLRRCEKNNIT</sequence>
<dbReference type="AlphaFoldDB" id="A0A0K2T2Q8"/>
<organism evidence="1">
    <name type="scientific">Lepeophtheirus salmonis</name>
    <name type="common">Salmon louse</name>
    <name type="synonym">Caligus salmonis</name>
    <dbReference type="NCBI Taxonomy" id="72036"/>
    <lineage>
        <taxon>Eukaryota</taxon>
        <taxon>Metazoa</taxon>
        <taxon>Ecdysozoa</taxon>
        <taxon>Arthropoda</taxon>
        <taxon>Crustacea</taxon>
        <taxon>Multicrustacea</taxon>
        <taxon>Hexanauplia</taxon>
        <taxon>Copepoda</taxon>
        <taxon>Siphonostomatoida</taxon>
        <taxon>Caligidae</taxon>
        <taxon>Lepeophtheirus</taxon>
    </lineage>
</organism>
<dbReference type="InterPro" id="IPR050951">
    <property type="entry name" value="Retrovirus_Pol_polyprotein"/>
</dbReference>
<protein>
    <submittedName>
        <fullName evidence="1">Putative LOC100889457 [Strongylocentrotus purpuratus]</fullName>
    </submittedName>
</protein>
<dbReference type="InterPro" id="IPR043502">
    <property type="entry name" value="DNA/RNA_pol_sf"/>
</dbReference>
<dbReference type="PANTHER" id="PTHR37984">
    <property type="entry name" value="PROTEIN CBG26694"/>
    <property type="match status" value="1"/>
</dbReference>
<dbReference type="CDD" id="cd01647">
    <property type="entry name" value="RT_LTR"/>
    <property type="match status" value="1"/>
</dbReference>
<dbReference type="PANTHER" id="PTHR37984:SF9">
    <property type="entry name" value="INTEGRASE CATALYTIC DOMAIN-CONTAINING PROTEIN"/>
    <property type="match status" value="1"/>
</dbReference>
<dbReference type="SUPFAM" id="SSF56672">
    <property type="entry name" value="DNA/RNA polymerases"/>
    <property type="match status" value="1"/>
</dbReference>